<dbReference type="GO" id="GO:0015297">
    <property type="term" value="F:antiporter activity"/>
    <property type="evidence" value="ECO:0007669"/>
    <property type="project" value="InterPro"/>
</dbReference>
<evidence type="ECO:0000256" key="2">
    <source>
        <dbReference type="ARBA" id="ARBA00008417"/>
    </source>
</evidence>
<feature type="transmembrane region" description="Helical" evidence="10">
    <location>
        <begin position="328"/>
        <end position="348"/>
    </location>
</feature>
<keyword evidence="5" id="KW-1003">Cell membrane</keyword>
<feature type="transmembrane region" description="Helical" evidence="10">
    <location>
        <begin position="191"/>
        <end position="220"/>
    </location>
</feature>
<dbReference type="GO" id="GO:0046677">
    <property type="term" value="P:response to antibiotic"/>
    <property type="evidence" value="ECO:0007669"/>
    <property type="project" value="UniProtKB-KW"/>
</dbReference>
<comment type="subcellular location">
    <subcellularLocation>
        <location evidence="1">Cell membrane</location>
        <topology evidence="1">Multi-pass membrane protein</topology>
    </subcellularLocation>
</comment>
<dbReference type="Proteomes" id="UP001300383">
    <property type="component" value="Unassembled WGS sequence"/>
</dbReference>
<dbReference type="PIRSF" id="PIRSF006603">
    <property type="entry name" value="DinF"/>
    <property type="match status" value="1"/>
</dbReference>
<feature type="transmembrane region" description="Helical" evidence="10">
    <location>
        <begin position="433"/>
        <end position="450"/>
    </location>
</feature>
<proteinExistence type="inferred from homology"/>
<evidence type="ECO:0000256" key="6">
    <source>
        <dbReference type="ARBA" id="ARBA00022692"/>
    </source>
</evidence>
<dbReference type="InterPro" id="IPR051327">
    <property type="entry name" value="MATE_MepA_subfamily"/>
</dbReference>
<evidence type="ECO:0000256" key="9">
    <source>
        <dbReference type="ARBA" id="ARBA00023251"/>
    </source>
</evidence>
<dbReference type="CDD" id="cd13143">
    <property type="entry name" value="MATE_MepA_like"/>
    <property type="match status" value="1"/>
</dbReference>
<keyword evidence="12" id="KW-1185">Reference proteome</keyword>
<dbReference type="Pfam" id="PF01554">
    <property type="entry name" value="MatE"/>
    <property type="match status" value="2"/>
</dbReference>
<sequence length="458" mass="50133">MKGASMEEQLAKGKILPLLLKLAVPATVAQIVNALYSMVDRIYIGHMEGVGTIALTGLGLTLPIILIITAFSYLIGRGGGPLLSIKLGEQDYEAASYLQGNSLSLLLALGVFLTVVFYVFCDPILLLFGTSEAALPYASSYLRIYVLGTVPVMISLGMNSFLNAQGFVTYGTVTVVIGAVLNLILDPIFIYALHMGIAGAAVATVISQSVSALWVLYLLLFSKKMIIRTRLKYMKVSWENTKKICALGVSTFIFLFNDSVVQILINLLLRYWSPDIATGDMYIGCMTIVYSMYQIFFMPLQGVTQGAQPIVGYCFGAKDYKRMRKAINYGRVCSLTCAVLMWAAFMLFPSQVAGLFTTDAELLATCSSSIRIAFCLNFVLGMQMMNQHMFIAMGNAKLSLIFGLMRKIFVLIPLVLVFPVFMGAIGVFLAEPVSNIITVIVTFICFSRYINSLDKAEA</sequence>
<feature type="transmembrane region" description="Helical" evidence="10">
    <location>
        <begin position="140"/>
        <end position="162"/>
    </location>
</feature>
<dbReference type="GO" id="GO:0042910">
    <property type="term" value="F:xenobiotic transmembrane transporter activity"/>
    <property type="evidence" value="ECO:0007669"/>
    <property type="project" value="InterPro"/>
</dbReference>
<comment type="similarity">
    <text evidence="2">Belongs to the multi antimicrobial extrusion (MATE) (TC 2.A.66.1) family. MepA subfamily.</text>
</comment>
<feature type="transmembrane region" description="Helical" evidence="10">
    <location>
        <begin position="167"/>
        <end position="185"/>
    </location>
</feature>
<feature type="transmembrane region" description="Helical" evidence="10">
    <location>
        <begin position="281"/>
        <end position="300"/>
    </location>
</feature>
<keyword evidence="8 10" id="KW-0472">Membrane</keyword>
<feature type="transmembrane region" description="Helical" evidence="10">
    <location>
        <begin position="408"/>
        <end position="427"/>
    </location>
</feature>
<dbReference type="InterPro" id="IPR048279">
    <property type="entry name" value="MdtK-like"/>
</dbReference>
<keyword evidence="9" id="KW-0046">Antibiotic resistance</keyword>
<keyword evidence="7 10" id="KW-1133">Transmembrane helix</keyword>
<keyword evidence="6 10" id="KW-0812">Transmembrane</keyword>
<comment type="caution">
    <text evidence="11">The sequence shown here is derived from an EMBL/GenBank/DDBJ whole genome shotgun (WGS) entry which is preliminary data.</text>
</comment>
<dbReference type="EMBL" id="JASGBQ010000001">
    <property type="protein sequence ID" value="MDI9241106.1"/>
    <property type="molecule type" value="Genomic_DNA"/>
</dbReference>
<accession>A0AAP4EXQ0</accession>
<keyword evidence="4" id="KW-0813">Transport</keyword>
<dbReference type="InterPro" id="IPR002528">
    <property type="entry name" value="MATE_fam"/>
</dbReference>
<evidence type="ECO:0000313" key="11">
    <source>
        <dbReference type="EMBL" id="MDI9241106.1"/>
    </source>
</evidence>
<evidence type="ECO:0000256" key="7">
    <source>
        <dbReference type="ARBA" id="ARBA00022989"/>
    </source>
</evidence>
<dbReference type="PANTHER" id="PTHR43823:SF3">
    <property type="entry name" value="MULTIDRUG EXPORT PROTEIN MEPA"/>
    <property type="match status" value="1"/>
</dbReference>
<evidence type="ECO:0000256" key="3">
    <source>
        <dbReference type="ARBA" id="ARBA00022106"/>
    </source>
</evidence>
<feature type="transmembrane region" description="Helical" evidence="10">
    <location>
        <begin position="244"/>
        <end position="269"/>
    </location>
</feature>
<evidence type="ECO:0000256" key="10">
    <source>
        <dbReference type="SAM" id="Phobius"/>
    </source>
</evidence>
<dbReference type="NCBIfam" id="TIGR00797">
    <property type="entry name" value="matE"/>
    <property type="match status" value="1"/>
</dbReference>
<evidence type="ECO:0000256" key="1">
    <source>
        <dbReference type="ARBA" id="ARBA00004651"/>
    </source>
</evidence>
<dbReference type="RefSeq" id="WP_283229608.1">
    <property type="nucleotide sequence ID" value="NZ_JASGBQ010000001.1"/>
</dbReference>
<evidence type="ECO:0000256" key="4">
    <source>
        <dbReference type="ARBA" id="ARBA00022448"/>
    </source>
</evidence>
<dbReference type="GO" id="GO:0005886">
    <property type="term" value="C:plasma membrane"/>
    <property type="evidence" value="ECO:0007669"/>
    <property type="project" value="UniProtKB-SubCell"/>
</dbReference>
<name>A0AAP4EXQ0_9FIRM</name>
<evidence type="ECO:0000313" key="12">
    <source>
        <dbReference type="Proteomes" id="UP001300383"/>
    </source>
</evidence>
<evidence type="ECO:0000256" key="8">
    <source>
        <dbReference type="ARBA" id="ARBA00023136"/>
    </source>
</evidence>
<dbReference type="AlphaFoldDB" id="A0AAP4EXQ0"/>
<organism evidence="11 12">
    <name type="scientific">Fusibacillus kribbianus</name>
    <dbReference type="NCBI Taxonomy" id="3044208"/>
    <lineage>
        <taxon>Bacteria</taxon>
        <taxon>Bacillati</taxon>
        <taxon>Bacillota</taxon>
        <taxon>Clostridia</taxon>
        <taxon>Lachnospirales</taxon>
        <taxon>Lachnospiraceae</taxon>
        <taxon>Fusibacillus</taxon>
    </lineage>
</organism>
<protein>
    <recommendedName>
        <fullName evidence="3">Multidrug export protein MepA</fullName>
    </recommendedName>
</protein>
<gene>
    <name evidence="11" type="ORF">QJ036_01260</name>
</gene>
<feature type="transmembrane region" description="Helical" evidence="10">
    <location>
        <begin position="360"/>
        <end position="380"/>
    </location>
</feature>
<feature type="transmembrane region" description="Helical" evidence="10">
    <location>
        <begin position="53"/>
        <end position="76"/>
    </location>
</feature>
<dbReference type="PANTHER" id="PTHR43823">
    <property type="entry name" value="SPORULATION PROTEIN YKVU"/>
    <property type="match status" value="1"/>
</dbReference>
<reference evidence="11 12" key="1">
    <citation type="submission" date="2023-05" db="EMBL/GenBank/DDBJ databases">
        <title>[ruminococcus] sp. nov., isolated from a pig farm feces dump.</title>
        <authorList>
            <person name="Chang Y.-H."/>
        </authorList>
    </citation>
    <scope>NUCLEOTIDE SEQUENCE [LARGE SCALE GENOMIC DNA]</scope>
    <source>
        <strain evidence="11 12">YH-rum2234</strain>
    </source>
</reference>
<dbReference type="InterPro" id="IPR045070">
    <property type="entry name" value="MATE_MepA-like"/>
</dbReference>
<evidence type="ECO:0000256" key="5">
    <source>
        <dbReference type="ARBA" id="ARBA00022475"/>
    </source>
</evidence>
<feature type="transmembrane region" description="Helical" evidence="10">
    <location>
        <begin position="97"/>
        <end position="120"/>
    </location>
</feature>